<organism evidence="7 8">
    <name type="scientific">Desulfofundulus kuznetsovii (strain DSM 6115 / VKM B-1805 / 17)</name>
    <name type="common">Desulfotomaculum kuznetsovii</name>
    <dbReference type="NCBI Taxonomy" id="760568"/>
    <lineage>
        <taxon>Bacteria</taxon>
        <taxon>Bacillati</taxon>
        <taxon>Bacillota</taxon>
        <taxon>Clostridia</taxon>
        <taxon>Eubacteriales</taxon>
        <taxon>Peptococcaceae</taxon>
        <taxon>Desulfofundulus</taxon>
    </lineage>
</organism>
<dbReference type="GO" id="GO:0016020">
    <property type="term" value="C:membrane"/>
    <property type="evidence" value="ECO:0007669"/>
    <property type="project" value="InterPro"/>
</dbReference>
<dbReference type="PANTHER" id="PTHR32479:SF19">
    <property type="entry name" value="ANAEROBIC GLYCEROL-3-PHOSPHATE DEHYDROGENASE SUBUNIT C"/>
    <property type="match status" value="1"/>
</dbReference>
<dbReference type="InterPro" id="IPR004017">
    <property type="entry name" value="Cys_rich_dom"/>
</dbReference>
<accession>A0AAU8PFB9</accession>
<dbReference type="KEGG" id="dku:Desku_3349"/>
<dbReference type="Pfam" id="PF02754">
    <property type="entry name" value="CCG"/>
    <property type="match status" value="2"/>
</dbReference>
<dbReference type="GO" id="GO:0009061">
    <property type="term" value="P:anaerobic respiration"/>
    <property type="evidence" value="ECO:0007669"/>
    <property type="project" value="InterPro"/>
</dbReference>
<dbReference type="RefSeq" id="WP_013824339.1">
    <property type="nucleotide sequence ID" value="NC_015573.1"/>
</dbReference>
<feature type="domain" description="4Fe-4S ferredoxin-type" evidence="6">
    <location>
        <begin position="3"/>
        <end position="32"/>
    </location>
</feature>
<sequence>MTGAREVNLDQCIKCSICTMFCPVAAVNPRFAGPKQCGPDMMRFTLEDPAAVYPGVHYCSNCKNCDLACPSGVRISVINQLAKARSGTAGRPGITGYLPARPDLAGKMASLWPGLVNRVLRWPLGRRLLEKSTGLASRAPLPPYAPLIFRKLLRRVKQNAAGKKVVYFPGCFVEYYRPATGLALVRILKENGYQVVVPGMHCCGLPLFSNGYLNKARRLAAANVQSLAEYALAGMSILTTCPSCYLSLKVEYGELLDVPGSEVVAEKVTDAVAFLANLAANGELAGNFQPVELKIGYHQPCHHKAAGIGIPALRLLKHIPALAVQDLAAGCCGMSGSYGLKRDRYPLAMAVGRELFRAVGETEVQMVVTECGMCGVQINHGTGVMVAHPVEIMAPMGWYGPATQN</sequence>
<dbReference type="PROSITE" id="PS00198">
    <property type="entry name" value="4FE4S_FER_1"/>
    <property type="match status" value="1"/>
</dbReference>
<keyword evidence="4" id="KW-0408">Iron</keyword>
<proteinExistence type="predicted"/>
<dbReference type="GO" id="GO:0046872">
    <property type="term" value="F:metal ion binding"/>
    <property type="evidence" value="ECO:0007669"/>
    <property type="project" value="UniProtKB-KW"/>
</dbReference>
<dbReference type="GO" id="GO:0051539">
    <property type="term" value="F:4 iron, 4 sulfur cluster binding"/>
    <property type="evidence" value="ECO:0007669"/>
    <property type="project" value="UniProtKB-KW"/>
</dbReference>
<dbReference type="GO" id="GO:0016491">
    <property type="term" value="F:oxidoreductase activity"/>
    <property type="evidence" value="ECO:0007669"/>
    <property type="project" value="UniProtKB-ARBA"/>
</dbReference>
<keyword evidence="3" id="KW-0677">Repeat</keyword>
<evidence type="ECO:0000313" key="7">
    <source>
        <dbReference type="EMBL" id="AEG16833.1"/>
    </source>
</evidence>
<evidence type="ECO:0000313" key="8">
    <source>
        <dbReference type="Proteomes" id="UP000009229"/>
    </source>
</evidence>
<keyword evidence="5" id="KW-0411">Iron-sulfur</keyword>
<dbReference type="GO" id="GO:0009331">
    <property type="term" value="C:glycerol-3-phosphate dehydrogenase (FAD) complex"/>
    <property type="evidence" value="ECO:0007669"/>
    <property type="project" value="InterPro"/>
</dbReference>
<dbReference type="AlphaFoldDB" id="A0AAU8PFB9"/>
<keyword evidence="8" id="KW-1185">Reference proteome</keyword>
<dbReference type="Proteomes" id="UP000009229">
    <property type="component" value="Chromosome"/>
</dbReference>
<dbReference type="InterPro" id="IPR017900">
    <property type="entry name" value="4Fe4S_Fe_S_CS"/>
</dbReference>
<keyword evidence="2" id="KW-0479">Metal-binding</keyword>
<dbReference type="NCBIfam" id="NF008369">
    <property type="entry name" value="PRK11168.1"/>
    <property type="match status" value="1"/>
</dbReference>
<evidence type="ECO:0000256" key="2">
    <source>
        <dbReference type="ARBA" id="ARBA00022723"/>
    </source>
</evidence>
<dbReference type="PROSITE" id="PS51379">
    <property type="entry name" value="4FE4S_FER_2"/>
    <property type="match status" value="1"/>
</dbReference>
<evidence type="ECO:0000256" key="4">
    <source>
        <dbReference type="ARBA" id="ARBA00023004"/>
    </source>
</evidence>
<dbReference type="NCBIfam" id="TIGR03379">
    <property type="entry name" value="glycerol3P_GlpC"/>
    <property type="match status" value="1"/>
</dbReference>
<dbReference type="InterPro" id="IPR017753">
    <property type="entry name" value="G3P_DH_GlpC_su"/>
</dbReference>
<protein>
    <submittedName>
        <fullName evidence="7">Glycerol-3-phosphate dehydrogenase, anaerobic, C subunit</fullName>
    </submittedName>
</protein>
<dbReference type="Gene3D" id="1.10.1060.10">
    <property type="entry name" value="Alpha-helical ferredoxin"/>
    <property type="match status" value="1"/>
</dbReference>
<dbReference type="EMBL" id="CP002770">
    <property type="protein sequence ID" value="AEG16833.1"/>
    <property type="molecule type" value="Genomic_DNA"/>
</dbReference>
<dbReference type="InterPro" id="IPR017896">
    <property type="entry name" value="4Fe4S_Fe-S-bd"/>
</dbReference>
<evidence type="ECO:0000256" key="5">
    <source>
        <dbReference type="ARBA" id="ARBA00023014"/>
    </source>
</evidence>
<dbReference type="PANTHER" id="PTHR32479">
    <property type="entry name" value="GLYCOLATE OXIDASE IRON-SULFUR SUBUNIT"/>
    <property type="match status" value="1"/>
</dbReference>
<name>A0AAU8PFB9_DESK7</name>
<evidence type="ECO:0000256" key="3">
    <source>
        <dbReference type="ARBA" id="ARBA00022737"/>
    </source>
</evidence>
<dbReference type="InterPro" id="IPR009051">
    <property type="entry name" value="Helical_ferredxn"/>
</dbReference>
<reference evidence="8" key="1">
    <citation type="submission" date="2011-05" db="EMBL/GenBank/DDBJ databases">
        <title>Complete sequence of Desulfotomaculum kuznetsovii DSM 6115.</title>
        <authorList>
            <person name="Lucas S."/>
            <person name="Han J."/>
            <person name="Lapidus A."/>
            <person name="Cheng J.-F."/>
            <person name="Goodwin L."/>
            <person name="Pitluck S."/>
            <person name="Peters L."/>
            <person name="Mikhailova N."/>
            <person name="Lu M."/>
            <person name="Saunders E."/>
            <person name="Han C."/>
            <person name="Tapia R."/>
            <person name="Land M."/>
            <person name="Hauser L."/>
            <person name="Kyrpides N."/>
            <person name="Ivanova N."/>
            <person name="Pagani I."/>
            <person name="Nazina T."/>
            <person name="Ivanova A."/>
            <person name="Parshina S."/>
            <person name="Kuever J."/>
            <person name="Muyzer G."/>
            <person name="Plugge C."/>
            <person name="Stams A."/>
            <person name="Woyke T."/>
        </authorList>
    </citation>
    <scope>NUCLEOTIDE SEQUENCE [LARGE SCALE GENOMIC DNA]</scope>
    <source>
        <strain evidence="8">DSM 6115 / VKM B-1805 / 17</strain>
    </source>
</reference>
<dbReference type="SUPFAM" id="SSF46548">
    <property type="entry name" value="alpha-helical ferredoxin"/>
    <property type="match status" value="1"/>
</dbReference>
<dbReference type="Pfam" id="PF13183">
    <property type="entry name" value="Fer4_8"/>
    <property type="match status" value="1"/>
</dbReference>
<gene>
    <name evidence="7" type="ordered locus">Desku_3349</name>
</gene>
<keyword evidence="1" id="KW-0004">4Fe-4S</keyword>
<evidence type="ECO:0000256" key="1">
    <source>
        <dbReference type="ARBA" id="ARBA00022485"/>
    </source>
</evidence>
<evidence type="ECO:0000259" key="6">
    <source>
        <dbReference type="PROSITE" id="PS51379"/>
    </source>
</evidence>